<dbReference type="Gene3D" id="3.10.180.10">
    <property type="entry name" value="2,3-Dihydroxybiphenyl 1,2-Dioxygenase, domain 1"/>
    <property type="match status" value="1"/>
</dbReference>
<organism evidence="2 3">
    <name type="scientific">Stephania cephalantha</name>
    <dbReference type="NCBI Taxonomy" id="152367"/>
    <lineage>
        <taxon>Eukaryota</taxon>
        <taxon>Viridiplantae</taxon>
        <taxon>Streptophyta</taxon>
        <taxon>Embryophyta</taxon>
        <taxon>Tracheophyta</taxon>
        <taxon>Spermatophyta</taxon>
        <taxon>Magnoliopsida</taxon>
        <taxon>Ranunculales</taxon>
        <taxon>Menispermaceae</taxon>
        <taxon>Menispermoideae</taxon>
        <taxon>Cissampelideae</taxon>
        <taxon>Stephania</taxon>
    </lineage>
</organism>
<dbReference type="AlphaFoldDB" id="A0AAP0J325"/>
<accession>A0AAP0J325</accession>
<dbReference type="Proteomes" id="UP001419268">
    <property type="component" value="Unassembled WGS sequence"/>
</dbReference>
<evidence type="ECO:0008006" key="4">
    <source>
        <dbReference type="Google" id="ProtNLM"/>
    </source>
</evidence>
<evidence type="ECO:0000256" key="1">
    <source>
        <dbReference type="SAM" id="MobiDB-lite"/>
    </source>
</evidence>
<dbReference type="PANTHER" id="PTHR46142:SF8">
    <property type="entry name" value="EXPRESSED PROTEIN"/>
    <property type="match status" value="1"/>
</dbReference>
<feature type="compositionally biased region" description="Acidic residues" evidence="1">
    <location>
        <begin position="99"/>
        <end position="111"/>
    </location>
</feature>
<dbReference type="EMBL" id="JBBNAG010000006">
    <property type="protein sequence ID" value="KAK9125206.1"/>
    <property type="molecule type" value="Genomic_DNA"/>
</dbReference>
<reference evidence="2 3" key="1">
    <citation type="submission" date="2024-01" db="EMBL/GenBank/DDBJ databases">
        <title>Genome assemblies of Stephania.</title>
        <authorList>
            <person name="Yang L."/>
        </authorList>
    </citation>
    <scope>NUCLEOTIDE SEQUENCE [LARGE SCALE GENOMIC DNA]</scope>
    <source>
        <strain evidence="2">JXDWG</strain>
        <tissue evidence="2">Leaf</tissue>
    </source>
</reference>
<name>A0AAP0J325_9MAGN</name>
<proteinExistence type="predicted"/>
<feature type="region of interest" description="Disordered" evidence="1">
    <location>
        <begin position="97"/>
        <end position="120"/>
    </location>
</feature>
<gene>
    <name evidence="2" type="ORF">Scep_014052</name>
</gene>
<keyword evidence="3" id="KW-1185">Reference proteome</keyword>
<protein>
    <recommendedName>
        <fullName evidence="4">VOC domain-containing protein</fullName>
    </recommendedName>
</protein>
<evidence type="ECO:0000313" key="2">
    <source>
        <dbReference type="EMBL" id="KAK9125206.1"/>
    </source>
</evidence>
<dbReference type="PANTHER" id="PTHR46142">
    <property type="match status" value="1"/>
</dbReference>
<comment type="caution">
    <text evidence="2">The sequence shown here is derived from an EMBL/GenBank/DDBJ whole genome shotgun (WGS) entry which is preliminary data.</text>
</comment>
<evidence type="ECO:0000313" key="3">
    <source>
        <dbReference type="Proteomes" id="UP001419268"/>
    </source>
</evidence>
<dbReference type="InterPro" id="IPR029068">
    <property type="entry name" value="Glyas_Bleomycin-R_OHBP_Dase"/>
</dbReference>
<sequence length="167" mass="18621">MEMDDPRGPASLAYLEEDNQCKQRARISTWTTHGNFTHVCRGGDFMQMAGTYVEVGDPCNLVQLMQTSRMSGTYVEDMAAVERKLKQFAIRYIKPTVGADDDDDDDDDGDESSGGSAVDQLFFNDPDGYMIEMCNCENLKLVPAGSAGRIKLPFDRHNPPIEINGRR</sequence>